<dbReference type="Pfam" id="PF11754">
    <property type="entry name" value="Velvet"/>
    <property type="match status" value="1"/>
</dbReference>
<dbReference type="Gene3D" id="2.60.40.3960">
    <property type="entry name" value="Velvet domain"/>
    <property type="match status" value="1"/>
</dbReference>
<proteinExistence type="predicted"/>
<dbReference type="GeneID" id="37022764"/>
<dbReference type="InterPro" id="IPR037525">
    <property type="entry name" value="Velvet_dom"/>
</dbReference>
<evidence type="ECO:0000313" key="7">
    <source>
        <dbReference type="EMBL" id="PWN33434.1"/>
    </source>
</evidence>
<dbReference type="PANTHER" id="PTHR33572">
    <property type="entry name" value="SPORE DEVELOPMENT REGULATOR VOSA"/>
    <property type="match status" value="1"/>
</dbReference>
<protein>
    <recommendedName>
        <fullName evidence="6">Velvet domain-containing protein</fullName>
    </recommendedName>
</protein>
<evidence type="ECO:0000256" key="5">
    <source>
        <dbReference type="SAM" id="MobiDB-lite"/>
    </source>
</evidence>
<keyword evidence="8" id="KW-1185">Reference proteome</keyword>
<reference evidence="7 8" key="1">
    <citation type="journal article" date="2018" name="Mol. Biol. Evol.">
        <title>Broad Genomic Sampling Reveals a Smut Pathogenic Ancestry of the Fungal Clade Ustilaginomycotina.</title>
        <authorList>
            <person name="Kijpornyongpan T."/>
            <person name="Mondo S.J."/>
            <person name="Barry K."/>
            <person name="Sandor L."/>
            <person name="Lee J."/>
            <person name="Lipzen A."/>
            <person name="Pangilinan J."/>
            <person name="LaButti K."/>
            <person name="Hainaut M."/>
            <person name="Henrissat B."/>
            <person name="Grigoriev I.V."/>
            <person name="Spatafora J.W."/>
            <person name="Aime M.C."/>
        </authorList>
    </citation>
    <scope>NUCLEOTIDE SEQUENCE [LARGE SCALE GENOMIC DNA]</scope>
    <source>
        <strain evidence="7 8">MCA 3882</strain>
    </source>
</reference>
<evidence type="ECO:0000256" key="3">
    <source>
        <dbReference type="ARBA" id="ARBA00023163"/>
    </source>
</evidence>
<dbReference type="PROSITE" id="PS51821">
    <property type="entry name" value="VELVET"/>
    <property type="match status" value="1"/>
</dbReference>
<dbReference type="AlphaFoldDB" id="A0A316V893"/>
<dbReference type="OrthoDB" id="1746739at2759"/>
<keyword evidence="4" id="KW-0539">Nucleus</keyword>
<evidence type="ECO:0000256" key="4">
    <source>
        <dbReference type="ARBA" id="ARBA00023242"/>
    </source>
</evidence>
<feature type="compositionally biased region" description="Basic and acidic residues" evidence="5">
    <location>
        <begin position="338"/>
        <end position="358"/>
    </location>
</feature>
<feature type="region of interest" description="Disordered" evidence="5">
    <location>
        <begin position="482"/>
        <end position="529"/>
    </location>
</feature>
<feature type="compositionally biased region" description="Low complexity" evidence="5">
    <location>
        <begin position="10"/>
        <end position="22"/>
    </location>
</feature>
<feature type="domain" description="Velvet" evidence="6">
    <location>
        <begin position="164"/>
        <end position="473"/>
    </location>
</feature>
<keyword evidence="3" id="KW-0804">Transcription</keyword>
<evidence type="ECO:0000313" key="8">
    <source>
        <dbReference type="Proteomes" id="UP000245771"/>
    </source>
</evidence>
<dbReference type="EMBL" id="KZ819604">
    <property type="protein sequence ID" value="PWN33434.1"/>
    <property type="molecule type" value="Genomic_DNA"/>
</dbReference>
<comment type="subcellular location">
    <subcellularLocation>
        <location evidence="1">Nucleus</location>
    </subcellularLocation>
</comment>
<feature type="region of interest" description="Disordered" evidence="5">
    <location>
        <begin position="1"/>
        <end position="30"/>
    </location>
</feature>
<name>A0A316V893_9BASI</name>
<evidence type="ECO:0000259" key="6">
    <source>
        <dbReference type="PROSITE" id="PS51821"/>
    </source>
</evidence>
<evidence type="ECO:0000256" key="2">
    <source>
        <dbReference type="ARBA" id="ARBA00023015"/>
    </source>
</evidence>
<dbReference type="STRING" id="1280837.A0A316V893"/>
<feature type="compositionally biased region" description="Polar residues" evidence="5">
    <location>
        <begin position="246"/>
        <end position="270"/>
    </location>
</feature>
<keyword evidence="2" id="KW-0805">Transcription regulation</keyword>
<feature type="compositionally biased region" description="Low complexity" evidence="5">
    <location>
        <begin position="500"/>
        <end position="521"/>
    </location>
</feature>
<feature type="region of interest" description="Disordered" evidence="5">
    <location>
        <begin position="338"/>
        <end position="384"/>
    </location>
</feature>
<evidence type="ECO:0000256" key="1">
    <source>
        <dbReference type="ARBA" id="ARBA00004123"/>
    </source>
</evidence>
<sequence length="529" mass="58532">MNSINKQRKSTSSSNSSNSNGSIHENTPSAIEDIKSRNLSKSEWSFEAPIPSTSLPRSHLQDSNPIDYARYAYANKRTSLLSTHSSESSDYYLYPSHRSSSLYTYRQAGFTDPDNVVRSQRGHSDQYPQNRNHQTVITNTEVTVSTAQEAPAPLFDPFILMDNKVEPRTYNLIIRQSPMHGQMCTLGSKERRILDPLPIIQLDIRDRNGKRDLIGQSSPLLIMQVNLIAEHIEVGSGGKSSDRNESGSASNSPVEVRQNLSPISASGATSTRVGLPGFASFIDSTMATNIDQSAPTKSDLDSQLLPKPHETHFSALRLLEGKLTASPHIVKDIENHLDMKERVGSDPQKRQKVERDPDSLNPKRRSSMPVHSSTASIKESADVSEERQEDQKACFFIFTDLSIRLRGTYRLQFSLIKLGLPSPTSTTKSTGQIVARTISDPFPIHHTRDFAGMTESTPLAKSLAGQGVHIPIRNDSRWKSRVQQPSQMRANQIQQEHKTTSSTDGSPSSASLTPARSSSTPQSNIKSQQ</sequence>
<dbReference type="GO" id="GO:0005634">
    <property type="term" value="C:nucleus"/>
    <property type="evidence" value="ECO:0007669"/>
    <property type="project" value="UniProtKB-SubCell"/>
</dbReference>
<dbReference type="InterPro" id="IPR038491">
    <property type="entry name" value="Velvet_dom_sf"/>
</dbReference>
<dbReference type="RefSeq" id="XP_025353736.1">
    <property type="nucleotide sequence ID" value="XM_025500983.1"/>
</dbReference>
<dbReference type="PANTHER" id="PTHR33572:SF3">
    <property type="entry name" value="VELVET COMPLEX SUBUNIT B"/>
    <property type="match status" value="1"/>
</dbReference>
<feature type="region of interest" description="Disordered" evidence="5">
    <location>
        <begin position="235"/>
        <end position="270"/>
    </location>
</feature>
<organism evidence="7 8">
    <name type="scientific">Meira miltonrushii</name>
    <dbReference type="NCBI Taxonomy" id="1280837"/>
    <lineage>
        <taxon>Eukaryota</taxon>
        <taxon>Fungi</taxon>
        <taxon>Dikarya</taxon>
        <taxon>Basidiomycota</taxon>
        <taxon>Ustilaginomycotina</taxon>
        <taxon>Exobasidiomycetes</taxon>
        <taxon>Exobasidiales</taxon>
        <taxon>Brachybasidiaceae</taxon>
        <taxon>Meira</taxon>
    </lineage>
</organism>
<dbReference type="InParanoid" id="A0A316V893"/>
<feature type="compositionally biased region" description="Polar residues" evidence="5">
    <location>
        <begin position="482"/>
        <end position="494"/>
    </location>
</feature>
<dbReference type="InterPro" id="IPR021740">
    <property type="entry name" value="Velvet"/>
</dbReference>
<gene>
    <name evidence="7" type="ORF">FA14DRAFT_180080</name>
</gene>
<accession>A0A316V893</accession>
<dbReference type="Proteomes" id="UP000245771">
    <property type="component" value="Unassembled WGS sequence"/>
</dbReference>